<comment type="subcellular location">
    <subcellularLocation>
        <location evidence="1">Cell membrane</location>
        <topology evidence="1">Multi-pass membrane protein</topology>
    </subcellularLocation>
</comment>
<evidence type="ECO:0000256" key="2">
    <source>
        <dbReference type="ARBA" id="ARBA00022475"/>
    </source>
</evidence>
<accession>A0A0M4JML7</accession>
<feature type="non-terminal residue" evidence="10">
    <location>
        <position position="1"/>
    </location>
</feature>
<dbReference type="InterPro" id="IPR004117">
    <property type="entry name" value="7tm6_olfct_rcpt"/>
</dbReference>
<name>A0A0M4JML7_LOCMI</name>
<dbReference type="Pfam" id="PF02949">
    <property type="entry name" value="7tm_6"/>
    <property type="match status" value="1"/>
</dbReference>
<keyword evidence="7" id="KW-0472">Membrane</keyword>
<dbReference type="PANTHER" id="PTHR21137:SF35">
    <property type="entry name" value="ODORANT RECEPTOR 19A-RELATED"/>
    <property type="match status" value="1"/>
</dbReference>
<dbReference type="GO" id="GO:0005886">
    <property type="term" value="C:plasma membrane"/>
    <property type="evidence" value="ECO:0007669"/>
    <property type="project" value="UniProtKB-SubCell"/>
</dbReference>
<reference evidence="10" key="2">
    <citation type="submission" date="2015-02" db="EMBL/GenBank/DDBJ databases">
        <authorList>
            <person name="Torres C."/>
        </authorList>
    </citation>
    <scope>NUCLEOTIDE SEQUENCE</scope>
</reference>
<evidence type="ECO:0000256" key="8">
    <source>
        <dbReference type="ARBA" id="ARBA00023170"/>
    </source>
</evidence>
<keyword evidence="5" id="KW-0552">Olfaction</keyword>
<evidence type="ECO:0000256" key="9">
    <source>
        <dbReference type="ARBA" id="ARBA00023224"/>
    </source>
</evidence>
<keyword evidence="6" id="KW-1133">Transmembrane helix</keyword>
<dbReference type="AlphaFoldDB" id="A0A0M4JML7"/>
<organism evidence="10">
    <name type="scientific">Locusta migratoria</name>
    <name type="common">Migratory locust</name>
    <dbReference type="NCBI Taxonomy" id="7004"/>
    <lineage>
        <taxon>Eukaryota</taxon>
        <taxon>Metazoa</taxon>
        <taxon>Ecdysozoa</taxon>
        <taxon>Arthropoda</taxon>
        <taxon>Hexapoda</taxon>
        <taxon>Insecta</taxon>
        <taxon>Pterygota</taxon>
        <taxon>Neoptera</taxon>
        <taxon>Polyneoptera</taxon>
        <taxon>Orthoptera</taxon>
        <taxon>Caelifera</taxon>
        <taxon>Acrididea</taxon>
        <taxon>Acridomorpha</taxon>
        <taxon>Acridoidea</taxon>
        <taxon>Acrididae</taxon>
        <taxon>Oedipodinae</taxon>
        <taxon>Locusta</taxon>
    </lineage>
</organism>
<keyword evidence="3" id="KW-0716">Sensory transduction</keyword>
<sequence>VNIAANISLVITSGVELCADKPRQTERASVTAFLFSVSIINFVKAVSLLRHRSRLRRLVRRLVAVRAAFADPAGTRGRYARHAALLASTWLVTAETNVAFWCLDPLISEAAGGAAAERQLPLPLWLPFNQSRPHSYGRLFALEAAVLMSAVQIAILVDALFVTLIINVTAEIHVLNSNIRSMSKAAASGGGLQSGGTIENTTTSDESTLVANLHRSNVRSSNSAISDISASGRNGKSADDEMYGLLVKNIQHHQLIIICVKELEKAVSTGTFALLSINILNLCSHIFSLVVMLEGENSVSAITKMLVAVPVFMCQSGLYCLTGQAIIDESARLSTSAFSCGWPDADQRFKRSLRLFMTRAAQPLHIRVGTLISLSRATFQELLKGSYQLFNVVYQVHTN</sequence>
<evidence type="ECO:0000256" key="7">
    <source>
        <dbReference type="ARBA" id="ARBA00023136"/>
    </source>
</evidence>
<proteinExistence type="evidence at transcript level"/>
<dbReference type="GO" id="GO:0007165">
    <property type="term" value="P:signal transduction"/>
    <property type="evidence" value="ECO:0007669"/>
    <property type="project" value="UniProtKB-KW"/>
</dbReference>
<evidence type="ECO:0000256" key="6">
    <source>
        <dbReference type="ARBA" id="ARBA00022989"/>
    </source>
</evidence>
<keyword evidence="8 10" id="KW-0675">Receptor</keyword>
<evidence type="ECO:0000256" key="4">
    <source>
        <dbReference type="ARBA" id="ARBA00022692"/>
    </source>
</evidence>
<reference evidence="10" key="1">
    <citation type="journal article" date="2015" name="Cell. Mol. Life Sci.">
        <title>Identification and functional analysis of olfactory receptor family reveal unusual characteristics of the olfactory system in the migratory locust.</title>
        <authorList>
            <person name="Wang Z."/>
            <person name="Yang P."/>
            <person name="Chen D."/>
            <person name="Jiang F."/>
            <person name="Li Y."/>
            <person name="Wang X."/>
            <person name="Kang L."/>
        </authorList>
    </citation>
    <scope>NUCLEOTIDE SEQUENCE</scope>
</reference>
<evidence type="ECO:0000313" key="10">
    <source>
        <dbReference type="EMBL" id="ALD51474.1"/>
    </source>
</evidence>
<protein>
    <submittedName>
        <fullName evidence="10">Odorant receptor 109</fullName>
    </submittedName>
</protein>
<evidence type="ECO:0000256" key="3">
    <source>
        <dbReference type="ARBA" id="ARBA00022606"/>
    </source>
</evidence>
<evidence type="ECO:0000256" key="1">
    <source>
        <dbReference type="ARBA" id="ARBA00004651"/>
    </source>
</evidence>
<dbReference type="GO" id="GO:0005549">
    <property type="term" value="F:odorant binding"/>
    <property type="evidence" value="ECO:0007669"/>
    <property type="project" value="InterPro"/>
</dbReference>
<dbReference type="GO" id="GO:0004984">
    <property type="term" value="F:olfactory receptor activity"/>
    <property type="evidence" value="ECO:0007669"/>
    <property type="project" value="InterPro"/>
</dbReference>
<keyword evidence="9" id="KW-0807">Transducer</keyword>
<dbReference type="EMBL" id="KP843338">
    <property type="protein sequence ID" value="ALD51474.1"/>
    <property type="molecule type" value="mRNA"/>
</dbReference>
<evidence type="ECO:0000256" key="5">
    <source>
        <dbReference type="ARBA" id="ARBA00022725"/>
    </source>
</evidence>
<dbReference type="PANTHER" id="PTHR21137">
    <property type="entry name" value="ODORANT RECEPTOR"/>
    <property type="match status" value="1"/>
</dbReference>
<keyword evidence="2" id="KW-1003">Cell membrane</keyword>
<keyword evidence="4" id="KW-0812">Transmembrane</keyword>